<sequence length="256" mass="26783">MCLTLRLTSLARLLGVTLLATAATSALAGEVVVSAAASLTNAFKDAAQSYEAQYPGSKVSLNFAASGVLLQQIVKGAPVDVFASADQETMDAAQKQGLVLPADRMDFVGNSLVLIVPHDSKLGIKALADLTHKGVTRVAIANPASVPVGRYSEGALKKAKLWEAVQPKAIGTQNVRQSLDYVARGEVDAGFVYATDAAIMKDKVNVVLDVPLDAPVLYPIATIKGSGNAAEAKRFVSYLQTAPAQAILAKYGFKKP</sequence>
<organism evidence="8 9">
    <name type="scientific">Janthinobacterium agaricidamnosum</name>
    <dbReference type="NCBI Taxonomy" id="55508"/>
    <lineage>
        <taxon>Bacteria</taxon>
        <taxon>Pseudomonadati</taxon>
        <taxon>Pseudomonadota</taxon>
        <taxon>Betaproteobacteria</taxon>
        <taxon>Burkholderiales</taxon>
        <taxon>Oxalobacteraceae</taxon>
        <taxon>Janthinobacterium</taxon>
    </lineage>
</organism>
<dbReference type="Pfam" id="PF13531">
    <property type="entry name" value="SBP_bac_11"/>
    <property type="match status" value="1"/>
</dbReference>
<dbReference type="NCBIfam" id="TIGR01256">
    <property type="entry name" value="modA"/>
    <property type="match status" value="1"/>
</dbReference>
<dbReference type="SUPFAM" id="SSF53850">
    <property type="entry name" value="Periplasmic binding protein-like II"/>
    <property type="match status" value="1"/>
</dbReference>
<keyword evidence="4 7" id="KW-0732">Signal</keyword>
<accession>A0A3G2EGK3</accession>
<dbReference type="FunFam" id="3.40.190.10:FF:000035">
    <property type="entry name" value="Molybdate ABC transporter substrate-binding protein"/>
    <property type="match status" value="1"/>
</dbReference>
<evidence type="ECO:0000256" key="1">
    <source>
        <dbReference type="ARBA" id="ARBA00009175"/>
    </source>
</evidence>
<dbReference type="EMBL" id="CP033019">
    <property type="protein sequence ID" value="AYM78970.1"/>
    <property type="molecule type" value="Genomic_DNA"/>
</dbReference>
<reference evidence="8 9" key="1">
    <citation type="submission" date="2018-10" db="EMBL/GenBank/DDBJ databases">
        <title>Effects of UV and annual dynamics of microbial communities in freshwater RAS systems.</title>
        <authorList>
            <person name="Bekkelund A.K."/>
            <person name="Hansen B.R."/>
            <person name="Stokken H."/>
            <person name="Eriksen B.F."/>
            <person name="Kashulin N.A."/>
        </authorList>
    </citation>
    <scope>NUCLEOTIDE SEQUENCE [LARGE SCALE GENOMIC DNA]</scope>
    <source>
        <strain evidence="8 9">BHSEK</strain>
    </source>
</reference>
<keyword evidence="9" id="KW-1185">Reference proteome</keyword>
<feature type="binding site" evidence="6">
    <location>
        <position position="175"/>
    </location>
    <ligand>
        <name>molybdate</name>
        <dbReference type="ChEBI" id="CHEBI:36264"/>
    </ligand>
</feature>
<evidence type="ECO:0000313" key="8">
    <source>
        <dbReference type="EMBL" id="AYM78970.1"/>
    </source>
</evidence>
<name>A0A3G2EGK3_9BURK</name>
<evidence type="ECO:0000256" key="3">
    <source>
        <dbReference type="ARBA" id="ARBA00022723"/>
    </source>
</evidence>
<dbReference type="PANTHER" id="PTHR30632">
    <property type="entry name" value="MOLYBDATE-BINDING PERIPLASMIC PROTEIN"/>
    <property type="match status" value="1"/>
</dbReference>
<dbReference type="GO" id="GO:1901359">
    <property type="term" value="F:tungstate binding"/>
    <property type="evidence" value="ECO:0007669"/>
    <property type="project" value="UniProtKB-ARBA"/>
</dbReference>
<feature type="binding site" evidence="6">
    <location>
        <position position="38"/>
    </location>
    <ligand>
        <name>molybdate</name>
        <dbReference type="ChEBI" id="CHEBI:36264"/>
    </ligand>
</feature>
<dbReference type="Proteomes" id="UP000279594">
    <property type="component" value="Chromosome"/>
</dbReference>
<evidence type="ECO:0000256" key="4">
    <source>
        <dbReference type="ARBA" id="ARBA00022729"/>
    </source>
</evidence>
<evidence type="ECO:0000256" key="7">
    <source>
        <dbReference type="SAM" id="SignalP"/>
    </source>
</evidence>
<keyword evidence="3 6" id="KW-0479">Metal-binding</keyword>
<dbReference type="GO" id="GO:0015689">
    <property type="term" value="P:molybdate ion transport"/>
    <property type="evidence" value="ECO:0007669"/>
    <property type="project" value="InterPro"/>
</dbReference>
<feature type="chain" id="PRO_5017921711" evidence="7">
    <location>
        <begin position="29"/>
        <end position="256"/>
    </location>
</feature>
<dbReference type="InterPro" id="IPR050682">
    <property type="entry name" value="ModA/WtpA"/>
</dbReference>
<dbReference type="PIRSF" id="PIRSF004846">
    <property type="entry name" value="ModA"/>
    <property type="match status" value="1"/>
</dbReference>
<evidence type="ECO:0000256" key="5">
    <source>
        <dbReference type="ARBA" id="ARBA00062515"/>
    </source>
</evidence>
<dbReference type="InterPro" id="IPR005950">
    <property type="entry name" value="ModA"/>
</dbReference>
<dbReference type="AlphaFoldDB" id="A0A3G2EGK3"/>
<protein>
    <submittedName>
        <fullName evidence="8">Molybdate ABC transporter substrate-binding protein</fullName>
    </submittedName>
</protein>
<feature type="binding site" evidence="6">
    <location>
        <position position="193"/>
    </location>
    <ligand>
        <name>molybdate</name>
        <dbReference type="ChEBI" id="CHEBI:36264"/>
    </ligand>
</feature>
<dbReference type="Gene3D" id="3.40.190.10">
    <property type="entry name" value="Periplasmic binding protein-like II"/>
    <property type="match status" value="2"/>
</dbReference>
<dbReference type="PANTHER" id="PTHR30632:SF0">
    <property type="entry name" value="SULFATE-BINDING PROTEIN"/>
    <property type="match status" value="1"/>
</dbReference>
<feature type="binding site" evidence="6">
    <location>
        <position position="66"/>
    </location>
    <ligand>
        <name>molybdate</name>
        <dbReference type="ChEBI" id="CHEBI:36264"/>
    </ligand>
</feature>
<feature type="signal peptide" evidence="7">
    <location>
        <begin position="1"/>
        <end position="28"/>
    </location>
</feature>
<dbReference type="RefSeq" id="WP_070223268.1">
    <property type="nucleotide sequence ID" value="NZ_CP033019.1"/>
</dbReference>
<evidence type="ECO:0000313" key="9">
    <source>
        <dbReference type="Proteomes" id="UP000279594"/>
    </source>
</evidence>
<dbReference type="GO" id="GO:0030973">
    <property type="term" value="F:molybdate ion binding"/>
    <property type="evidence" value="ECO:0007669"/>
    <property type="project" value="TreeGrafter"/>
</dbReference>
<dbReference type="GO" id="GO:0046872">
    <property type="term" value="F:metal ion binding"/>
    <property type="evidence" value="ECO:0007669"/>
    <property type="project" value="UniProtKB-KW"/>
</dbReference>
<comment type="similarity">
    <text evidence="1">Belongs to the bacterial solute-binding protein ModA family.</text>
</comment>
<evidence type="ECO:0000256" key="2">
    <source>
        <dbReference type="ARBA" id="ARBA00022505"/>
    </source>
</evidence>
<evidence type="ECO:0000256" key="6">
    <source>
        <dbReference type="PIRSR" id="PIRSR004846-1"/>
    </source>
</evidence>
<gene>
    <name evidence="8" type="primary">modA</name>
    <name evidence="8" type="ORF">D9M09_26700</name>
</gene>
<proteinExistence type="inferred from homology"/>
<comment type="subunit">
    <text evidence="5">The complex is composed of two ATP-binding proteins (ModC), two transmembrane proteins (ModB) and a solute-binding protein (ModA).</text>
</comment>
<keyword evidence="2 6" id="KW-0500">Molybdenum</keyword>